<dbReference type="Pfam" id="PF11906">
    <property type="entry name" value="DUF3426"/>
    <property type="match status" value="1"/>
</dbReference>
<sequence>MALVTLCPSCGTTFRVNAAQLQAHGGDVRCGQCQRVFNGFATLITVHESAIEYPPPSQPQDDLQDEQAGSPLESRALMPHVNNGMDQPVLPDWEQETAESPVDLFDAEPVKKSYGWWGLANVLLLLLLLGQIAYSYRTELTIIAPETRPYWERYCAFVGCQVPYAQDIQQLSIESSDLQKNPARQPEVTTMRAIISNHAPFPQAFPALQLLLLDAQEQVIASRIFSAQDYLLEDDKTLTFIAPRHEMDIRLDFDSSQLNALGYRLLLLYP</sequence>
<evidence type="ECO:0000313" key="3">
    <source>
        <dbReference type="Proteomes" id="UP000198814"/>
    </source>
</evidence>
<dbReference type="Proteomes" id="UP000198814">
    <property type="component" value="Unassembled WGS sequence"/>
</dbReference>
<keyword evidence="3" id="KW-1185">Reference proteome</keyword>
<feature type="domain" description="Zinc finger/thioredoxin putative" evidence="1">
    <location>
        <begin position="3"/>
        <end position="38"/>
    </location>
</feature>
<dbReference type="EMBL" id="FODO01000007">
    <property type="protein sequence ID" value="SEO25698.1"/>
    <property type="molecule type" value="Genomic_DNA"/>
</dbReference>
<dbReference type="InterPro" id="IPR011723">
    <property type="entry name" value="Znf/thioredoxin_put"/>
</dbReference>
<dbReference type="Pfam" id="PF13719">
    <property type="entry name" value="Zn_ribbon_5"/>
    <property type="match status" value="1"/>
</dbReference>
<dbReference type="AlphaFoldDB" id="A0A1H8N879"/>
<dbReference type="STRING" id="42354.SAMN05216333_10712"/>
<reference evidence="3" key="1">
    <citation type="submission" date="2016-10" db="EMBL/GenBank/DDBJ databases">
        <authorList>
            <person name="Varghese N."/>
            <person name="Submissions S."/>
        </authorList>
    </citation>
    <scope>NUCLEOTIDE SEQUENCE [LARGE SCALE GENOMIC DNA]</scope>
    <source>
        <strain evidence="3">Nm76</strain>
    </source>
</reference>
<accession>A0A1H8N879</accession>
<proteinExistence type="predicted"/>
<name>A0A1H8N879_9PROT</name>
<evidence type="ECO:0000313" key="2">
    <source>
        <dbReference type="EMBL" id="SEO25698.1"/>
    </source>
</evidence>
<dbReference type="RefSeq" id="WP_090320077.1">
    <property type="nucleotide sequence ID" value="NZ_FNOE01000017.1"/>
</dbReference>
<dbReference type="InterPro" id="IPR021834">
    <property type="entry name" value="DUF3426"/>
</dbReference>
<organism evidence="2 3">
    <name type="scientific">Nitrosomonas oligotropha</name>
    <dbReference type="NCBI Taxonomy" id="42354"/>
    <lineage>
        <taxon>Bacteria</taxon>
        <taxon>Pseudomonadati</taxon>
        <taxon>Pseudomonadota</taxon>
        <taxon>Betaproteobacteria</taxon>
        <taxon>Nitrosomonadales</taxon>
        <taxon>Nitrosomonadaceae</taxon>
        <taxon>Nitrosomonas</taxon>
    </lineage>
</organism>
<dbReference type="OrthoDB" id="5294582at2"/>
<dbReference type="NCBIfam" id="TIGR02098">
    <property type="entry name" value="MJ0042_CXXC"/>
    <property type="match status" value="1"/>
</dbReference>
<gene>
    <name evidence="2" type="ORF">SAMN05216333_10712</name>
</gene>
<evidence type="ECO:0000259" key="1">
    <source>
        <dbReference type="Pfam" id="PF13719"/>
    </source>
</evidence>
<protein>
    <submittedName>
        <fullName evidence="2">MJ0042 family finger-like domain-containing protein</fullName>
    </submittedName>
</protein>